<feature type="non-terminal residue" evidence="1">
    <location>
        <position position="1"/>
    </location>
</feature>
<accession>A0A4S8KNT2</accession>
<sequence length="78" mass="8677">GDCYIKSGVPKGRPKAMTSEDIERAEELFASGEAEDGSDLQRKYFPDIPVRTVQNSLTQAGIRGFIMAKKPKLEPRHI</sequence>
<keyword evidence="2" id="KW-1185">Reference proteome</keyword>
<evidence type="ECO:0000313" key="1">
    <source>
        <dbReference type="EMBL" id="THU77181.1"/>
    </source>
</evidence>
<dbReference type="EMBL" id="ML180524">
    <property type="protein sequence ID" value="THU77181.1"/>
    <property type="molecule type" value="Genomic_DNA"/>
</dbReference>
<name>A0A4S8KNT2_DENBC</name>
<protein>
    <recommendedName>
        <fullName evidence="3">Transposase Tc1-like domain-containing protein</fullName>
    </recommendedName>
</protein>
<evidence type="ECO:0000313" key="2">
    <source>
        <dbReference type="Proteomes" id="UP000297245"/>
    </source>
</evidence>
<dbReference type="OrthoDB" id="3045954at2759"/>
<proteinExistence type="predicted"/>
<feature type="non-terminal residue" evidence="1">
    <location>
        <position position="78"/>
    </location>
</feature>
<gene>
    <name evidence="1" type="ORF">K435DRAFT_571209</name>
</gene>
<evidence type="ECO:0008006" key="3">
    <source>
        <dbReference type="Google" id="ProtNLM"/>
    </source>
</evidence>
<reference evidence="1 2" key="1">
    <citation type="journal article" date="2019" name="Nat. Ecol. Evol.">
        <title>Megaphylogeny resolves global patterns of mushroom evolution.</title>
        <authorList>
            <person name="Varga T."/>
            <person name="Krizsan K."/>
            <person name="Foldi C."/>
            <person name="Dima B."/>
            <person name="Sanchez-Garcia M."/>
            <person name="Sanchez-Ramirez S."/>
            <person name="Szollosi G.J."/>
            <person name="Szarkandi J.G."/>
            <person name="Papp V."/>
            <person name="Albert L."/>
            <person name="Andreopoulos W."/>
            <person name="Angelini C."/>
            <person name="Antonin V."/>
            <person name="Barry K.W."/>
            <person name="Bougher N.L."/>
            <person name="Buchanan P."/>
            <person name="Buyck B."/>
            <person name="Bense V."/>
            <person name="Catcheside P."/>
            <person name="Chovatia M."/>
            <person name="Cooper J."/>
            <person name="Damon W."/>
            <person name="Desjardin D."/>
            <person name="Finy P."/>
            <person name="Geml J."/>
            <person name="Haridas S."/>
            <person name="Hughes K."/>
            <person name="Justo A."/>
            <person name="Karasinski D."/>
            <person name="Kautmanova I."/>
            <person name="Kiss B."/>
            <person name="Kocsube S."/>
            <person name="Kotiranta H."/>
            <person name="LaButti K.M."/>
            <person name="Lechner B.E."/>
            <person name="Liimatainen K."/>
            <person name="Lipzen A."/>
            <person name="Lukacs Z."/>
            <person name="Mihaltcheva S."/>
            <person name="Morgado L.N."/>
            <person name="Niskanen T."/>
            <person name="Noordeloos M.E."/>
            <person name="Ohm R.A."/>
            <person name="Ortiz-Santana B."/>
            <person name="Ovrebo C."/>
            <person name="Racz N."/>
            <person name="Riley R."/>
            <person name="Savchenko A."/>
            <person name="Shiryaev A."/>
            <person name="Soop K."/>
            <person name="Spirin V."/>
            <person name="Szebenyi C."/>
            <person name="Tomsovsky M."/>
            <person name="Tulloss R.E."/>
            <person name="Uehling J."/>
            <person name="Grigoriev I.V."/>
            <person name="Vagvolgyi C."/>
            <person name="Papp T."/>
            <person name="Martin F.M."/>
            <person name="Miettinen O."/>
            <person name="Hibbett D.S."/>
            <person name="Nagy L.G."/>
        </authorList>
    </citation>
    <scope>NUCLEOTIDE SEQUENCE [LARGE SCALE GENOMIC DNA]</scope>
    <source>
        <strain evidence="1 2">CBS 962.96</strain>
    </source>
</reference>
<dbReference type="AlphaFoldDB" id="A0A4S8KNT2"/>
<organism evidence="1 2">
    <name type="scientific">Dendrothele bispora (strain CBS 962.96)</name>
    <dbReference type="NCBI Taxonomy" id="1314807"/>
    <lineage>
        <taxon>Eukaryota</taxon>
        <taxon>Fungi</taxon>
        <taxon>Dikarya</taxon>
        <taxon>Basidiomycota</taxon>
        <taxon>Agaricomycotina</taxon>
        <taxon>Agaricomycetes</taxon>
        <taxon>Agaricomycetidae</taxon>
        <taxon>Agaricales</taxon>
        <taxon>Agaricales incertae sedis</taxon>
        <taxon>Dendrothele</taxon>
    </lineage>
</organism>
<dbReference type="Proteomes" id="UP000297245">
    <property type="component" value="Unassembled WGS sequence"/>
</dbReference>